<name>A0A3S5AQ66_9PLAT</name>
<protein>
    <submittedName>
        <fullName evidence="1">Uncharacterized protein</fullName>
    </submittedName>
</protein>
<keyword evidence="2" id="KW-1185">Reference proteome</keyword>
<comment type="caution">
    <text evidence="1">The sequence shown here is derived from an EMBL/GenBank/DDBJ whole genome shotgun (WGS) entry which is preliminary data.</text>
</comment>
<dbReference type="AlphaFoldDB" id="A0A3S5AQ66"/>
<reference evidence="1" key="1">
    <citation type="submission" date="2018-11" db="EMBL/GenBank/DDBJ databases">
        <authorList>
            <consortium name="Pathogen Informatics"/>
        </authorList>
    </citation>
    <scope>NUCLEOTIDE SEQUENCE</scope>
</reference>
<accession>A0A3S5AQ66</accession>
<gene>
    <name evidence="1" type="ORF">PXEA_LOCUS22743</name>
</gene>
<proteinExistence type="predicted"/>
<dbReference type="Proteomes" id="UP000784294">
    <property type="component" value="Unassembled WGS sequence"/>
</dbReference>
<sequence>MCTAKHSSAGNQAIDQFLLGSREAPEGGIVYRPDGEGNQRPPNRRKATHIQIDCQLDERKQVKYGLNLLEKWRPKIDKYVHEIV</sequence>
<dbReference type="EMBL" id="CAAALY010101955">
    <property type="protein sequence ID" value="VEL29303.1"/>
    <property type="molecule type" value="Genomic_DNA"/>
</dbReference>
<evidence type="ECO:0000313" key="2">
    <source>
        <dbReference type="Proteomes" id="UP000784294"/>
    </source>
</evidence>
<organism evidence="1 2">
    <name type="scientific">Protopolystoma xenopodis</name>
    <dbReference type="NCBI Taxonomy" id="117903"/>
    <lineage>
        <taxon>Eukaryota</taxon>
        <taxon>Metazoa</taxon>
        <taxon>Spiralia</taxon>
        <taxon>Lophotrochozoa</taxon>
        <taxon>Platyhelminthes</taxon>
        <taxon>Monogenea</taxon>
        <taxon>Polyopisthocotylea</taxon>
        <taxon>Polystomatidea</taxon>
        <taxon>Polystomatidae</taxon>
        <taxon>Protopolystoma</taxon>
    </lineage>
</organism>
<evidence type="ECO:0000313" key="1">
    <source>
        <dbReference type="EMBL" id="VEL29303.1"/>
    </source>
</evidence>